<dbReference type="PANTHER" id="PTHR30283">
    <property type="entry name" value="PEROXIDE STRESS RESPONSE PROTEIN YAAA"/>
    <property type="match status" value="1"/>
</dbReference>
<dbReference type="AlphaFoldDB" id="A0A383F5I5"/>
<gene>
    <name evidence="1" type="ORF">METZ01_LOCUS517221</name>
</gene>
<reference evidence="1" key="1">
    <citation type="submission" date="2018-05" db="EMBL/GenBank/DDBJ databases">
        <authorList>
            <person name="Lanie J.A."/>
            <person name="Ng W.-L."/>
            <person name="Kazmierczak K.M."/>
            <person name="Andrzejewski T.M."/>
            <person name="Davidsen T.M."/>
            <person name="Wayne K.J."/>
            <person name="Tettelin H."/>
            <person name="Glass J.I."/>
            <person name="Rusch D."/>
            <person name="Podicherti R."/>
            <person name="Tsui H.-C.T."/>
            <person name="Winkler M.E."/>
        </authorList>
    </citation>
    <scope>NUCLEOTIDE SEQUENCE</scope>
</reference>
<name>A0A383F5I5_9ZZZZ</name>
<dbReference type="EMBL" id="UINC01231714">
    <property type="protein sequence ID" value="SVE64367.1"/>
    <property type="molecule type" value="Genomic_DNA"/>
</dbReference>
<dbReference type="NCBIfam" id="NF002542">
    <property type="entry name" value="PRK02101.1-3"/>
    <property type="match status" value="1"/>
</dbReference>
<dbReference type="Pfam" id="PF03883">
    <property type="entry name" value="H2O2_YaaD"/>
    <property type="match status" value="1"/>
</dbReference>
<organism evidence="1">
    <name type="scientific">marine metagenome</name>
    <dbReference type="NCBI Taxonomy" id="408172"/>
    <lineage>
        <taxon>unclassified sequences</taxon>
        <taxon>metagenomes</taxon>
        <taxon>ecological metagenomes</taxon>
    </lineage>
</organism>
<feature type="non-terminal residue" evidence="1">
    <location>
        <position position="227"/>
    </location>
</feature>
<dbReference type="HAMAP" id="MF_00652">
    <property type="entry name" value="UPF0246"/>
    <property type="match status" value="1"/>
</dbReference>
<dbReference type="PANTHER" id="PTHR30283:SF4">
    <property type="entry name" value="PEROXIDE STRESS RESISTANCE PROTEIN YAAA"/>
    <property type="match status" value="1"/>
</dbReference>
<proteinExistence type="inferred from homology"/>
<dbReference type="InterPro" id="IPR005583">
    <property type="entry name" value="YaaA"/>
</dbReference>
<accession>A0A383F5I5</accession>
<feature type="non-terminal residue" evidence="1">
    <location>
        <position position="1"/>
    </location>
</feature>
<sequence>TNSSSCPEFLDHSQNLINKLRTLSESKLCSLMSISSKLAALNEQRYQDWSRPFTTSNAKQAIMAFKGDVYTGFTFEKYNKKDFSYAQKHLRILSGLYGLLRPLDLIQPYRLEMGTKLATPQGKDLYEFWGSTLTNALNGAIKNSGIQILVNLASNEYYNVVHKPALRGRVITPIFKDQKRGDFKVISFFAKKARGAMSDYLVRHRVSEPEGLKEFKGLGYRFNPNLT</sequence>
<dbReference type="GO" id="GO:0033194">
    <property type="term" value="P:response to hydroperoxide"/>
    <property type="evidence" value="ECO:0007669"/>
    <property type="project" value="TreeGrafter"/>
</dbReference>
<evidence type="ECO:0008006" key="2">
    <source>
        <dbReference type="Google" id="ProtNLM"/>
    </source>
</evidence>
<protein>
    <recommendedName>
        <fullName evidence="2">Peroxide stress protein YaaA</fullName>
    </recommendedName>
</protein>
<evidence type="ECO:0000313" key="1">
    <source>
        <dbReference type="EMBL" id="SVE64367.1"/>
    </source>
</evidence>
<dbReference type="GO" id="GO:0005829">
    <property type="term" value="C:cytosol"/>
    <property type="evidence" value="ECO:0007669"/>
    <property type="project" value="TreeGrafter"/>
</dbReference>